<evidence type="ECO:0000256" key="1">
    <source>
        <dbReference type="ARBA" id="ARBA00022490"/>
    </source>
</evidence>
<dbReference type="PROSITE" id="PS51061">
    <property type="entry name" value="R3H"/>
    <property type="match status" value="1"/>
</dbReference>
<evidence type="ECO:0000256" key="4">
    <source>
        <dbReference type="ARBA" id="ARBA00023186"/>
    </source>
</evidence>
<dbReference type="EMBL" id="CP001825">
    <property type="protein sequence ID" value="ACZ42329.1"/>
    <property type="molecule type" value="Genomic_DNA"/>
</dbReference>
<dbReference type="SMART" id="SM00393">
    <property type="entry name" value="R3H"/>
    <property type="match status" value="1"/>
</dbReference>
<dbReference type="HOGENOM" id="CLU_042512_0_1_0"/>
<dbReference type="InterPro" id="IPR038008">
    <property type="entry name" value="Jag_KH"/>
</dbReference>
<dbReference type="CDD" id="cd02644">
    <property type="entry name" value="R3H_jag"/>
    <property type="match status" value="1"/>
</dbReference>
<evidence type="ECO:0000256" key="5">
    <source>
        <dbReference type="ARBA" id="ARBA00023316"/>
    </source>
</evidence>
<dbReference type="PANTHER" id="PTHR35800:SF1">
    <property type="entry name" value="RNA-BINDING PROTEIN KHPB"/>
    <property type="match status" value="1"/>
</dbReference>
<dbReference type="InterPro" id="IPR032782">
    <property type="entry name" value="KhpB_N"/>
</dbReference>
<feature type="domain" description="R3H" evidence="8">
    <location>
        <begin position="174"/>
        <end position="240"/>
    </location>
</feature>
<comment type="similarity">
    <text evidence="6">Belongs to the KhpB RNA-binding protein family.</text>
</comment>
<feature type="region of interest" description="Disordered" evidence="7">
    <location>
        <begin position="219"/>
        <end position="251"/>
    </location>
</feature>
<feature type="compositionally biased region" description="Low complexity" evidence="7">
    <location>
        <begin position="238"/>
        <end position="251"/>
    </location>
</feature>
<keyword evidence="10" id="KW-1185">Reference proteome</keyword>
<dbReference type="GO" id="GO:0071555">
    <property type="term" value="P:cell wall organization"/>
    <property type="evidence" value="ECO:0007669"/>
    <property type="project" value="UniProtKB-KW"/>
</dbReference>
<organism evidence="9 10">
    <name type="scientific">Thermobaculum terrenum (strain ATCC BAA-798 / CCMEE 7001 / YNP1)</name>
    <dbReference type="NCBI Taxonomy" id="525904"/>
    <lineage>
        <taxon>Bacteria</taxon>
        <taxon>Bacillati</taxon>
        <taxon>Chloroflexota</taxon>
        <taxon>Chloroflexia</taxon>
        <taxon>Candidatus Thermobaculales</taxon>
        <taxon>Candidatus Thermobaculaceae</taxon>
        <taxon>Thermobaculum</taxon>
    </lineage>
</organism>
<comment type="domain">
    <text evidence="6">Has an N-terminal Jag-N domain and 2 RNA-binding domains (KH and R3H).</text>
</comment>
<dbReference type="NCBIfam" id="NF041568">
    <property type="entry name" value="Jag_EloR"/>
    <property type="match status" value="1"/>
</dbReference>
<dbReference type="SUPFAM" id="SSF82708">
    <property type="entry name" value="R3H domain"/>
    <property type="match status" value="1"/>
</dbReference>
<dbReference type="InterPro" id="IPR034079">
    <property type="entry name" value="R3H_KhpB"/>
</dbReference>
<feature type="compositionally biased region" description="Basic and acidic residues" evidence="7">
    <location>
        <begin position="219"/>
        <end position="233"/>
    </location>
</feature>
<reference evidence="10" key="1">
    <citation type="journal article" date="2010" name="Stand. Genomic Sci.">
        <title>Complete genome sequence of 'Thermobaculum terrenum' type strain (YNP1).</title>
        <authorList>
            <person name="Kiss H."/>
            <person name="Cleland D."/>
            <person name="Lapidus A."/>
            <person name="Lucas S."/>
            <person name="Glavina Del Rio T."/>
            <person name="Nolan M."/>
            <person name="Tice H."/>
            <person name="Han C."/>
            <person name="Goodwin L."/>
            <person name="Pitluck S."/>
            <person name="Liolios K."/>
            <person name="Ivanova N."/>
            <person name="Mavromatis K."/>
            <person name="Ovchinnikova G."/>
            <person name="Pati A."/>
            <person name="Chen A."/>
            <person name="Palaniappan K."/>
            <person name="Land M."/>
            <person name="Hauser L."/>
            <person name="Chang Y."/>
            <person name="Jeffries C."/>
            <person name="Lu M."/>
            <person name="Brettin T."/>
            <person name="Detter J."/>
            <person name="Goker M."/>
            <person name="Tindall B."/>
            <person name="Beck B."/>
            <person name="McDermott T."/>
            <person name="Woyke T."/>
            <person name="Bristow J."/>
            <person name="Eisen J."/>
            <person name="Markowitz V."/>
            <person name="Hugenholtz P."/>
            <person name="Kyrpides N."/>
            <person name="Klenk H."/>
            <person name="Cheng J."/>
        </authorList>
    </citation>
    <scope>NUCLEOTIDE SEQUENCE [LARGE SCALE GENOMIC DNA]</scope>
    <source>
        <strain evidence="10">ATCC BAA-798 / YNP1</strain>
    </source>
</reference>
<dbReference type="GO" id="GO:0005737">
    <property type="term" value="C:cytoplasm"/>
    <property type="evidence" value="ECO:0007669"/>
    <property type="project" value="UniProtKB-SubCell"/>
</dbReference>
<keyword evidence="2 6" id="KW-0694">RNA-binding</keyword>
<dbReference type="CDD" id="cd02414">
    <property type="entry name" value="KH-II_Jag"/>
    <property type="match status" value="1"/>
</dbReference>
<dbReference type="InterPro" id="IPR038247">
    <property type="entry name" value="Jag_N_dom_sf"/>
</dbReference>
<dbReference type="Pfam" id="PF01424">
    <property type="entry name" value="R3H"/>
    <property type="match status" value="1"/>
</dbReference>
<dbReference type="Gene3D" id="3.30.30.80">
    <property type="entry name" value="probable RNA-binding protein from clostridium symbiosum atcc 14940"/>
    <property type="match status" value="1"/>
</dbReference>
<sequence>MERPEKVEISATSVEDAIQLALEQLGKSRDEVDIKVLRYPNEPDEHGFITDEALVSVSVKSSTSELPEDQEAEKIKHLLTPDERETVANLGQEVMSDILHHLNLIASCKINQRSLRPDQAESPVVLEVEGEDLGILIGRKGDNLDDVQFVLNHIVQKKVGYWPNLLLDVAGYRKRREAVLREMAKRAAARVVRTRQPYSFEPMPPRERRIIHLTLSRDNRVRSESSGEGDARHVVVYPNPRRPNAGNRRKA</sequence>
<dbReference type="HAMAP" id="MF_00867">
    <property type="entry name" value="KhpB"/>
    <property type="match status" value="1"/>
</dbReference>
<dbReference type="SMART" id="SM01245">
    <property type="entry name" value="Jag_N"/>
    <property type="match status" value="1"/>
</dbReference>
<dbReference type="Proteomes" id="UP000000323">
    <property type="component" value="Chromosome 1"/>
</dbReference>
<keyword evidence="3 6" id="KW-0133">Cell shape</keyword>
<comment type="subunit">
    <text evidence="6">Forms a complex with KhpA.</text>
</comment>
<evidence type="ECO:0000313" key="9">
    <source>
        <dbReference type="EMBL" id="ACZ42329.1"/>
    </source>
</evidence>
<dbReference type="InterPro" id="IPR039247">
    <property type="entry name" value="KhpB"/>
</dbReference>
<dbReference type="GO" id="GO:0009252">
    <property type="term" value="P:peptidoglycan biosynthetic process"/>
    <property type="evidence" value="ECO:0007669"/>
    <property type="project" value="UniProtKB-UniRule"/>
</dbReference>
<dbReference type="GO" id="GO:0008360">
    <property type="term" value="P:regulation of cell shape"/>
    <property type="evidence" value="ECO:0007669"/>
    <property type="project" value="UniProtKB-KW"/>
</dbReference>
<name>D1CC14_THET1</name>
<keyword evidence="5 6" id="KW-0961">Cell wall biogenesis/degradation</keyword>
<feature type="region of interest" description="Jag_N domain" evidence="6">
    <location>
        <begin position="8"/>
        <end position="58"/>
    </location>
</feature>
<dbReference type="InterPro" id="IPR001374">
    <property type="entry name" value="R3H_dom"/>
</dbReference>
<dbReference type="AlphaFoldDB" id="D1CC14"/>
<dbReference type="GO" id="GO:0003723">
    <property type="term" value="F:RNA binding"/>
    <property type="evidence" value="ECO:0007669"/>
    <property type="project" value="UniProtKB-UniRule"/>
</dbReference>
<proteinExistence type="inferred from homology"/>
<gene>
    <name evidence="6" type="primary">khpB</name>
    <name evidence="6" type="synonym">eloR</name>
    <name evidence="9" type="ordered locus">Tter_1423</name>
</gene>
<dbReference type="Gene3D" id="3.30.300.20">
    <property type="match status" value="1"/>
</dbReference>
<dbReference type="RefSeq" id="WP_012875364.1">
    <property type="nucleotide sequence ID" value="NC_013525.1"/>
</dbReference>
<comment type="subcellular location">
    <subcellularLocation>
        <location evidence="6">Cytoplasm</location>
    </subcellularLocation>
</comment>
<evidence type="ECO:0000256" key="6">
    <source>
        <dbReference type="HAMAP-Rule" id="MF_00867"/>
    </source>
</evidence>
<evidence type="ECO:0000256" key="7">
    <source>
        <dbReference type="SAM" id="MobiDB-lite"/>
    </source>
</evidence>
<dbReference type="OrthoDB" id="9794483at2"/>
<dbReference type="KEGG" id="ttr:Tter_1423"/>
<keyword evidence="4 6" id="KW-0143">Chaperone</keyword>
<dbReference type="STRING" id="525904.Tter_1423"/>
<evidence type="ECO:0000256" key="3">
    <source>
        <dbReference type="ARBA" id="ARBA00022960"/>
    </source>
</evidence>
<evidence type="ECO:0000313" key="10">
    <source>
        <dbReference type="Proteomes" id="UP000000323"/>
    </source>
</evidence>
<dbReference type="InterPro" id="IPR036867">
    <property type="entry name" value="R3H_dom_sf"/>
</dbReference>
<dbReference type="eggNOG" id="COG1847">
    <property type="taxonomic scope" value="Bacteria"/>
</dbReference>
<dbReference type="Gene3D" id="3.30.1370.50">
    <property type="entry name" value="R3H-like domain"/>
    <property type="match status" value="1"/>
</dbReference>
<dbReference type="InterPro" id="IPR015946">
    <property type="entry name" value="KH_dom-like_a/b"/>
</dbReference>
<evidence type="ECO:0000259" key="8">
    <source>
        <dbReference type="PROSITE" id="PS51061"/>
    </source>
</evidence>
<dbReference type="Pfam" id="PF14804">
    <property type="entry name" value="Jag_N"/>
    <property type="match status" value="1"/>
</dbReference>
<dbReference type="PANTHER" id="PTHR35800">
    <property type="entry name" value="PROTEIN JAG"/>
    <property type="match status" value="1"/>
</dbReference>
<keyword evidence="1 6" id="KW-0963">Cytoplasm</keyword>
<accession>D1CC14</accession>
<protein>
    <recommendedName>
        <fullName evidence="6">RNA-binding protein KhpB</fullName>
    </recommendedName>
    <alternativeName>
        <fullName evidence="6">RNA-binding protein EloR</fullName>
    </alternativeName>
</protein>
<comment type="function">
    <text evidence="6">A probable RNA chaperone. Forms a complex with KhpA which binds to cellular RNA and controls its expression. Plays a role in peptidoglycan (PG) homeostasis and cell length regulation.</text>
</comment>
<evidence type="ECO:0000256" key="2">
    <source>
        <dbReference type="ARBA" id="ARBA00022884"/>
    </source>
</evidence>